<comment type="caution">
    <text evidence="13">The sequence shown here is derived from an EMBL/GenBank/DDBJ whole genome shotgun (WGS) entry which is preliminary data.</text>
</comment>
<feature type="domain" description="HAMP" evidence="12">
    <location>
        <begin position="289"/>
        <end position="341"/>
    </location>
</feature>
<comment type="similarity">
    <text evidence="7">Belongs to the methyl-accepting chemotaxis (MCP) protein family.</text>
</comment>
<evidence type="ECO:0000313" key="13">
    <source>
        <dbReference type="EMBL" id="MCW6506630.1"/>
    </source>
</evidence>
<dbReference type="PANTHER" id="PTHR43531">
    <property type="entry name" value="PROTEIN ICFG"/>
    <property type="match status" value="1"/>
</dbReference>
<evidence type="ECO:0000256" key="2">
    <source>
        <dbReference type="ARBA" id="ARBA00022475"/>
    </source>
</evidence>
<dbReference type="PROSITE" id="PS50111">
    <property type="entry name" value="CHEMOTAXIS_TRANSDUC_2"/>
    <property type="match status" value="1"/>
</dbReference>
<dbReference type="GO" id="GO:0004888">
    <property type="term" value="F:transmembrane signaling receptor activity"/>
    <property type="evidence" value="ECO:0007669"/>
    <property type="project" value="InterPro"/>
</dbReference>
<feature type="domain" description="HAMP" evidence="12">
    <location>
        <begin position="208"/>
        <end position="261"/>
    </location>
</feature>
<keyword evidence="6 10" id="KW-0472">Membrane</keyword>
<keyword evidence="14" id="KW-1185">Reference proteome</keyword>
<keyword evidence="5 10" id="KW-1133">Transmembrane helix</keyword>
<dbReference type="GO" id="GO:0005886">
    <property type="term" value="C:plasma membrane"/>
    <property type="evidence" value="ECO:0007669"/>
    <property type="project" value="UniProtKB-SubCell"/>
</dbReference>
<dbReference type="Pfam" id="PF17202">
    <property type="entry name" value="sCache_3_3"/>
    <property type="match status" value="1"/>
</dbReference>
<evidence type="ECO:0000313" key="14">
    <source>
        <dbReference type="Proteomes" id="UP001165667"/>
    </source>
</evidence>
<keyword evidence="4 10" id="KW-0812">Transmembrane</keyword>
<accession>A0AA41YSR1</accession>
<dbReference type="EMBL" id="JAMOIM010000001">
    <property type="protein sequence ID" value="MCW6506630.1"/>
    <property type="molecule type" value="Genomic_DNA"/>
</dbReference>
<dbReference type="AlphaFoldDB" id="A0AA41YSR1"/>
<dbReference type="InterPro" id="IPR004089">
    <property type="entry name" value="MCPsignal_dom"/>
</dbReference>
<sequence length="606" mass="64346">MKLFRANLSGKVAILVVVSLILAALASWLSASTALEREARSRAAERQEANMRVAWDILHQYGKELRVQDGVLWADQTRLNGLIDPVDRIKQLVGGTATLFMGDTRVTTNVVKADGTRAVGTKLAKGPVYDAVLGNGKAFRGEAEILGVSYFTAYDPLRDAAGKVIGVLYVGIPKDVFMSSTSQIETSLLLLSGLVTIVLGGATYLIGRRLFSPLNRIVGAMGALAAGDPSVPMPWASRSDDIGAMARAMLGFQQAAVEKVQLARQATEARTAVEHARQQAEALRAEEVRWQKEATEAIATGLAQLSKGNLAFRLTNPFHATYEALRSDFNAAGAKLQQALSAVAADSGAILEVTDEISSSADDLARRTEAQSESLETTTRSVQEIFATVRKTSEGASHAREIVAKAKASAESSGEVVRQAVEAMSGIEQSARQIDQIIGVINDIAFQTNLLALNAGVEAARAGEAGRGFAVVASEVRALAQRSADAAKQIKTLIAASSHRVDQGVELVGETGRVLERIIEQVADINTTVIDIAASAKDQAEGLDRVVATIAQMEKITRQNADMVDKSAAASHGLQSLSESLASSVARFTLDHRQAEVARPALRKAA</sequence>
<dbReference type="InterPro" id="IPR029151">
    <property type="entry name" value="Sensor-like_sf"/>
</dbReference>
<dbReference type="InterPro" id="IPR033463">
    <property type="entry name" value="sCache_3"/>
</dbReference>
<evidence type="ECO:0000256" key="3">
    <source>
        <dbReference type="ARBA" id="ARBA00022500"/>
    </source>
</evidence>
<evidence type="ECO:0000259" key="12">
    <source>
        <dbReference type="PROSITE" id="PS50885"/>
    </source>
</evidence>
<dbReference type="SMART" id="SM00304">
    <property type="entry name" value="HAMP"/>
    <property type="match status" value="2"/>
</dbReference>
<protein>
    <submittedName>
        <fullName evidence="13">Methyl-accepting chemotaxis protein</fullName>
    </submittedName>
</protein>
<dbReference type="Gene3D" id="1.10.287.950">
    <property type="entry name" value="Methyl-accepting chemotaxis protein"/>
    <property type="match status" value="1"/>
</dbReference>
<dbReference type="PRINTS" id="PR00260">
    <property type="entry name" value="CHEMTRNSDUCR"/>
</dbReference>
<dbReference type="Proteomes" id="UP001165667">
    <property type="component" value="Unassembled WGS sequence"/>
</dbReference>
<feature type="domain" description="Methyl-accepting transducer" evidence="11">
    <location>
        <begin position="346"/>
        <end position="575"/>
    </location>
</feature>
<dbReference type="CDD" id="cd11386">
    <property type="entry name" value="MCP_signal"/>
    <property type="match status" value="1"/>
</dbReference>
<name>A0AA41YSR1_9HYPH</name>
<dbReference type="SUPFAM" id="SSF103190">
    <property type="entry name" value="Sensory domain-like"/>
    <property type="match status" value="1"/>
</dbReference>
<evidence type="ECO:0000256" key="9">
    <source>
        <dbReference type="SAM" id="Coils"/>
    </source>
</evidence>
<dbReference type="SUPFAM" id="SSF58104">
    <property type="entry name" value="Methyl-accepting chemotaxis protein (MCP) signaling domain"/>
    <property type="match status" value="1"/>
</dbReference>
<dbReference type="RefSeq" id="WP_282582986.1">
    <property type="nucleotide sequence ID" value="NZ_JAMOIM010000001.1"/>
</dbReference>
<reference evidence="13" key="1">
    <citation type="submission" date="2022-05" db="EMBL/GenBank/DDBJ databases">
        <authorList>
            <person name="Pankratov T."/>
        </authorList>
    </citation>
    <scope>NUCLEOTIDE SEQUENCE</scope>
    <source>
        <strain evidence="13">BP6-180914</strain>
    </source>
</reference>
<dbReference type="Gene3D" id="6.10.340.10">
    <property type="match status" value="1"/>
</dbReference>
<dbReference type="GO" id="GO:0007165">
    <property type="term" value="P:signal transduction"/>
    <property type="evidence" value="ECO:0007669"/>
    <property type="project" value="UniProtKB-KW"/>
</dbReference>
<dbReference type="CDD" id="cd06225">
    <property type="entry name" value="HAMP"/>
    <property type="match status" value="1"/>
</dbReference>
<evidence type="ECO:0000256" key="4">
    <source>
        <dbReference type="ARBA" id="ARBA00022692"/>
    </source>
</evidence>
<dbReference type="Pfam" id="PF00015">
    <property type="entry name" value="MCPsignal"/>
    <property type="match status" value="1"/>
</dbReference>
<dbReference type="InterPro" id="IPR051310">
    <property type="entry name" value="MCP_chemotaxis"/>
</dbReference>
<dbReference type="PANTHER" id="PTHR43531:SF11">
    <property type="entry name" value="METHYL-ACCEPTING CHEMOTAXIS PROTEIN 3"/>
    <property type="match status" value="1"/>
</dbReference>
<keyword evidence="3" id="KW-0145">Chemotaxis</keyword>
<feature type="coiled-coil region" evidence="9">
    <location>
        <begin position="259"/>
        <end position="293"/>
    </location>
</feature>
<keyword evidence="8" id="KW-0807">Transducer</keyword>
<dbReference type="PROSITE" id="PS50885">
    <property type="entry name" value="HAMP"/>
    <property type="match status" value="2"/>
</dbReference>
<evidence type="ECO:0000256" key="5">
    <source>
        <dbReference type="ARBA" id="ARBA00022989"/>
    </source>
</evidence>
<organism evidence="13 14">
    <name type="scientific">Lichenifustis flavocetrariae</name>
    <dbReference type="NCBI Taxonomy" id="2949735"/>
    <lineage>
        <taxon>Bacteria</taxon>
        <taxon>Pseudomonadati</taxon>
        <taxon>Pseudomonadota</taxon>
        <taxon>Alphaproteobacteria</taxon>
        <taxon>Hyphomicrobiales</taxon>
        <taxon>Lichenihabitantaceae</taxon>
        <taxon>Lichenifustis</taxon>
    </lineage>
</organism>
<dbReference type="InterPro" id="IPR003660">
    <property type="entry name" value="HAMP_dom"/>
</dbReference>
<dbReference type="SMART" id="SM00283">
    <property type="entry name" value="MA"/>
    <property type="match status" value="1"/>
</dbReference>
<gene>
    <name evidence="13" type="ORF">M8523_01170</name>
</gene>
<proteinExistence type="inferred from homology"/>
<evidence type="ECO:0000256" key="10">
    <source>
        <dbReference type="SAM" id="Phobius"/>
    </source>
</evidence>
<evidence type="ECO:0000256" key="7">
    <source>
        <dbReference type="ARBA" id="ARBA00029447"/>
    </source>
</evidence>
<dbReference type="SUPFAM" id="SSF158472">
    <property type="entry name" value="HAMP domain-like"/>
    <property type="match status" value="1"/>
</dbReference>
<evidence type="ECO:0000256" key="1">
    <source>
        <dbReference type="ARBA" id="ARBA00004651"/>
    </source>
</evidence>
<feature type="transmembrane region" description="Helical" evidence="10">
    <location>
        <begin position="188"/>
        <end position="207"/>
    </location>
</feature>
<dbReference type="FunFam" id="1.10.287.950:FF:000001">
    <property type="entry name" value="Methyl-accepting chemotaxis sensory transducer"/>
    <property type="match status" value="1"/>
</dbReference>
<evidence type="ECO:0000259" key="11">
    <source>
        <dbReference type="PROSITE" id="PS50111"/>
    </source>
</evidence>
<dbReference type="Pfam" id="PF00672">
    <property type="entry name" value="HAMP"/>
    <property type="match status" value="1"/>
</dbReference>
<keyword evidence="2" id="KW-1003">Cell membrane</keyword>
<dbReference type="GO" id="GO:0006935">
    <property type="term" value="P:chemotaxis"/>
    <property type="evidence" value="ECO:0007669"/>
    <property type="project" value="UniProtKB-KW"/>
</dbReference>
<evidence type="ECO:0000256" key="6">
    <source>
        <dbReference type="ARBA" id="ARBA00023136"/>
    </source>
</evidence>
<keyword evidence="9" id="KW-0175">Coiled coil</keyword>
<evidence type="ECO:0000256" key="8">
    <source>
        <dbReference type="PROSITE-ProRule" id="PRU00284"/>
    </source>
</evidence>
<dbReference type="InterPro" id="IPR004090">
    <property type="entry name" value="Chemotax_Me-accpt_rcpt"/>
</dbReference>
<comment type="subcellular location">
    <subcellularLocation>
        <location evidence="1">Cell membrane</location>
        <topology evidence="1">Multi-pass membrane protein</topology>
    </subcellularLocation>
</comment>